<dbReference type="Proteomes" id="UP000000909">
    <property type="component" value="Segment"/>
</dbReference>
<name>Q0QZK7_BPSYS</name>
<proteinExistence type="predicted"/>
<reference evidence="1 2" key="1">
    <citation type="journal article" date="2007" name="Environ. Microbiol.">
        <title>Genomic and structural analysis of Syn9, a cyanophage infecting marine Prochlorococcus and Synechococcus.</title>
        <authorList>
            <person name="Weigele P.R."/>
            <person name="Pope W.H."/>
            <person name="Pedulla M.L."/>
            <person name="Houtz J.M."/>
            <person name="Smith A.L."/>
            <person name="Conway J.F."/>
            <person name="King J."/>
            <person name="Hatfull G.F."/>
            <person name="Lawrence J.G."/>
            <person name="Hendrix R.W."/>
        </authorList>
    </citation>
    <scope>NUCLEOTIDE SEQUENCE</scope>
</reference>
<accession>Q0QZK7</accession>
<evidence type="ECO:0000313" key="1">
    <source>
        <dbReference type="EMBL" id="ABA46990.1"/>
    </source>
</evidence>
<evidence type="ECO:0000313" key="2">
    <source>
        <dbReference type="Proteomes" id="UP000000909"/>
    </source>
</evidence>
<keyword evidence="2" id="KW-1185">Reference proteome</keyword>
<dbReference type="GeneID" id="4239128"/>
<dbReference type="EMBL" id="DQ149023">
    <property type="protein sequence ID" value="ABA46990.1"/>
    <property type="molecule type" value="Genomic_DNA"/>
</dbReference>
<organism evidence="1 2">
    <name type="scientific">Synechococcus phage syn9</name>
    <dbReference type="NCBI Taxonomy" id="382359"/>
    <lineage>
        <taxon>Viruses</taxon>
        <taxon>Duplodnaviria</taxon>
        <taxon>Heunggongvirae</taxon>
        <taxon>Uroviricota</taxon>
        <taxon>Caudoviricetes</taxon>
        <taxon>Pantevenvirales</taxon>
        <taxon>Kyanoviridae</taxon>
        <taxon>Ormenosvirus</taxon>
        <taxon>Ormenosvirus syn9</taxon>
    </lineage>
</organism>
<sequence length="467" mass="53393">MPIRRESATDVQFVLTAIRRDSNEVLKNSEGLSDLSDFVVTANITESINSAGIQGEINIQDSANLIASLRGDELWRLQYSTAQGDIVHQLQCYSIENRTRQNNTDLYTIKLCSAEFMNNEVSNLFGSSKIIFKKGDRSHDIVEQILRGKTQGFMNTVKRVFVEEGDNAHEFVACNWRWFDTIYWIAQRTVRKSGGKNSDPQNGFLFWENYLGYHFQSIDKMIDDVNDQDYDDKTDKKSGKAKLYRYVYDIKKAGQEVEDSYKINTVKYVSDRNILQGLRNGTWAGYSSAFDPTITPNSQLTVDTPNAAGPYAYSMNDLWNKMSHLGSQGNKSNPYNKYADAIREILETPRRIKYSFLPNRIHDGNTDADGEADNKLYEQLPYLEAYQYMRVQALKNIQLLVVVPGNVDLYAGKGVDIQIPSPKTKNGKVIMDQKYSGRYLISAVRHKFDGRQLYTEMLLYKDALVQK</sequence>
<dbReference type="OrthoDB" id="13640at10239"/>
<protein>
    <submittedName>
        <fullName evidence="1">Structural protein</fullName>
    </submittedName>
</protein>
<dbReference type="KEGG" id="vg:4239128"/>
<dbReference type="RefSeq" id="YP_717688.1">
    <property type="nucleotide sequence ID" value="NC_008296.2"/>
</dbReference>
<organismHost>
    <name type="scientific">Synechococcus</name>
    <dbReference type="NCBI Taxonomy" id="1129"/>
</organismHost>